<dbReference type="AlphaFoldDB" id="A0AAN9M3V0"/>
<reference evidence="1 2" key="1">
    <citation type="submission" date="2024-01" db="EMBL/GenBank/DDBJ databases">
        <title>The genomes of 5 underutilized Papilionoideae crops provide insights into root nodulation and disease resistanc.</title>
        <authorList>
            <person name="Jiang F."/>
        </authorList>
    </citation>
    <scope>NUCLEOTIDE SEQUENCE [LARGE SCALE GENOMIC DNA]</scope>
    <source>
        <strain evidence="1">JINMINGXINNONG_FW02</strain>
        <tissue evidence="1">Leaves</tissue>
    </source>
</reference>
<name>A0AAN9M3V0_PHACN</name>
<comment type="caution">
    <text evidence="1">The sequence shown here is derived from an EMBL/GenBank/DDBJ whole genome shotgun (WGS) entry which is preliminary data.</text>
</comment>
<protein>
    <submittedName>
        <fullName evidence="1">Uncharacterized protein</fullName>
    </submittedName>
</protein>
<sequence length="71" mass="8124">MEGRCLIMFLWSGDSGLYDSYYVSDFTEFLLCAPFVQLLLTQIKVCALDEDIIGPVSFLFFVNGKKVRIVF</sequence>
<dbReference type="Proteomes" id="UP001374584">
    <property type="component" value="Unassembled WGS sequence"/>
</dbReference>
<proteinExistence type="predicted"/>
<keyword evidence="2" id="KW-1185">Reference proteome</keyword>
<gene>
    <name evidence="1" type="ORF">VNO80_21886</name>
</gene>
<accession>A0AAN9M3V0</accession>
<organism evidence="1 2">
    <name type="scientific">Phaseolus coccineus</name>
    <name type="common">Scarlet runner bean</name>
    <name type="synonym">Phaseolus multiflorus</name>
    <dbReference type="NCBI Taxonomy" id="3886"/>
    <lineage>
        <taxon>Eukaryota</taxon>
        <taxon>Viridiplantae</taxon>
        <taxon>Streptophyta</taxon>
        <taxon>Embryophyta</taxon>
        <taxon>Tracheophyta</taxon>
        <taxon>Spermatophyta</taxon>
        <taxon>Magnoliopsida</taxon>
        <taxon>eudicotyledons</taxon>
        <taxon>Gunneridae</taxon>
        <taxon>Pentapetalae</taxon>
        <taxon>rosids</taxon>
        <taxon>fabids</taxon>
        <taxon>Fabales</taxon>
        <taxon>Fabaceae</taxon>
        <taxon>Papilionoideae</taxon>
        <taxon>50 kb inversion clade</taxon>
        <taxon>NPAAA clade</taxon>
        <taxon>indigoferoid/millettioid clade</taxon>
        <taxon>Phaseoleae</taxon>
        <taxon>Phaseolus</taxon>
    </lineage>
</organism>
<evidence type="ECO:0000313" key="1">
    <source>
        <dbReference type="EMBL" id="KAK7347356.1"/>
    </source>
</evidence>
<dbReference type="EMBL" id="JAYMYR010000008">
    <property type="protein sequence ID" value="KAK7347356.1"/>
    <property type="molecule type" value="Genomic_DNA"/>
</dbReference>
<evidence type="ECO:0000313" key="2">
    <source>
        <dbReference type="Proteomes" id="UP001374584"/>
    </source>
</evidence>